<feature type="compositionally biased region" description="Gly residues" evidence="1">
    <location>
        <begin position="89"/>
        <end position="111"/>
    </location>
</feature>
<dbReference type="InterPro" id="IPR036907">
    <property type="entry name" value="5'-Nucleotdase_C_sf"/>
</dbReference>
<dbReference type="InParanoid" id="A0A1W4WEU2"/>
<dbReference type="AlphaFoldDB" id="A0A1W4WEU2"/>
<dbReference type="GeneID" id="108732367"/>
<evidence type="ECO:0000313" key="3">
    <source>
        <dbReference type="RefSeq" id="XP_018318633.1"/>
    </source>
</evidence>
<dbReference type="GO" id="GO:0016787">
    <property type="term" value="F:hydrolase activity"/>
    <property type="evidence" value="ECO:0007669"/>
    <property type="project" value="InterPro"/>
</dbReference>
<accession>A0A1W4WEU2</accession>
<sequence>MKVLSAEVYCSGCSSPSFVPLREDESYLVMFPDYFSNSGVYTSLYANMTDLTSGMEDSEALVGYLADNYPIRSVDTGRLTILTNEGDGESGGGGGGSDGGSGGSDGEGGESGSSQQKSFMFVLLLASINYVCIYYM</sequence>
<dbReference type="Gene3D" id="3.90.780.10">
    <property type="entry name" value="5'-Nucleotidase, C-terminal domain"/>
    <property type="match status" value="1"/>
</dbReference>
<reference evidence="3" key="1">
    <citation type="submission" date="2025-08" db="UniProtKB">
        <authorList>
            <consortium name="RefSeq"/>
        </authorList>
    </citation>
    <scope>IDENTIFICATION</scope>
    <source>
        <tissue evidence="3">Entire body</tissue>
    </source>
</reference>
<feature type="region of interest" description="Disordered" evidence="1">
    <location>
        <begin position="82"/>
        <end position="113"/>
    </location>
</feature>
<protein>
    <submittedName>
        <fullName evidence="3">Collagen alpha-1(XVII) chain-like</fullName>
    </submittedName>
</protein>
<gene>
    <name evidence="3" type="primary">LOC108732367</name>
</gene>
<dbReference type="GO" id="GO:0009166">
    <property type="term" value="P:nucleotide catabolic process"/>
    <property type="evidence" value="ECO:0007669"/>
    <property type="project" value="InterPro"/>
</dbReference>
<proteinExistence type="predicted"/>
<dbReference type="SUPFAM" id="SSF55816">
    <property type="entry name" value="5'-nucleotidase (syn. UDP-sugar hydrolase), C-terminal domain"/>
    <property type="match status" value="1"/>
</dbReference>
<evidence type="ECO:0000313" key="2">
    <source>
        <dbReference type="Proteomes" id="UP000192223"/>
    </source>
</evidence>
<name>A0A1W4WEU2_AGRPL</name>
<evidence type="ECO:0000256" key="1">
    <source>
        <dbReference type="SAM" id="MobiDB-lite"/>
    </source>
</evidence>
<dbReference type="RefSeq" id="XP_018318633.1">
    <property type="nucleotide sequence ID" value="XM_018463131.1"/>
</dbReference>
<keyword evidence="2" id="KW-1185">Reference proteome</keyword>
<organism evidence="2 3">
    <name type="scientific">Agrilus planipennis</name>
    <name type="common">Emerald ash borer</name>
    <name type="synonym">Agrilus marcopoli</name>
    <dbReference type="NCBI Taxonomy" id="224129"/>
    <lineage>
        <taxon>Eukaryota</taxon>
        <taxon>Metazoa</taxon>
        <taxon>Ecdysozoa</taxon>
        <taxon>Arthropoda</taxon>
        <taxon>Hexapoda</taxon>
        <taxon>Insecta</taxon>
        <taxon>Pterygota</taxon>
        <taxon>Neoptera</taxon>
        <taxon>Endopterygota</taxon>
        <taxon>Coleoptera</taxon>
        <taxon>Polyphaga</taxon>
        <taxon>Elateriformia</taxon>
        <taxon>Buprestoidea</taxon>
        <taxon>Buprestidae</taxon>
        <taxon>Agrilinae</taxon>
        <taxon>Agrilus</taxon>
    </lineage>
</organism>
<dbReference type="KEGG" id="apln:108732367"/>
<dbReference type="Proteomes" id="UP000192223">
    <property type="component" value="Unplaced"/>
</dbReference>